<feature type="region of interest" description="Disordered" evidence="1">
    <location>
        <begin position="56"/>
        <end position="87"/>
    </location>
</feature>
<dbReference type="InterPro" id="IPR027417">
    <property type="entry name" value="P-loop_NTPase"/>
</dbReference>
<reference evidence="2" key="1">
    <citation type="submission" date="2020-10" db="EMBL/GenBank/DDBJ databases">
        <authorList>
            <person name="Castelo-Branco R."/>
            <person name="Eusebio N."/>
            <person name="Adriana R."/>
            <person name="Vieira A."/>
            <person name="Brugerolle De Fraissinette N."/>
            <person name="Rezende De Castro R."/>
            <person name="Schneider M.P."/>
            <person name="Vasconcelos V."/>
            <person name="Leao P.N."/>
        </authorList>
    </citation>
    <scope>NUCLEOTIDE SEQUENCE</scope>
    <source>
        <strain evidence="2">LEGE 11467</strain>
    </source>
</reference>
<proteinExistence type="predicted"/>
<keyword evidence="3" id="KW-1185">Reference proteome</keyword>
<dbReference type="EMBL" id="JADEXN010000134">
    <property type="protein sequence ID" value="MBE9040949.1"/>
    <property type="molecule type" value="Genomic_DNA"/>
</dbReference>
<protein>
    <submittedName>
        <fullName evidence="2">Twitching motility protein PilT</fullName>
    </submittedName>
</protein>
<sequence length="87" mass="9489">NTPSIGNLIRERKTSQIYSSIQMGAKVGMQTMEMCLARLVNEGKVLYEDAVSKSSKPDELDRLIDPKIKAGGKPGAQPAGKRTARTR</sequence>
<feature type="compositionally biased region" description="Low complexity" evidence="1">
    <location>
        <begin position="69"/>
        <end position="81"/>
    </location>
</feature>
<dbReference type="AlphaFoldDB" id="A0A928VWQ8"/>
<feature type="non-terminal residue" evidence="2">
    <location>
        <position position="1"/>
    </location>
</feature>
<evidence type="ECO:0000256" key="1">
    <source>
        <dbReference type="SAM" id="MobiDB-lite"/>
    </source>
</evidence>
<comment type="caution">
    <text evidence="2">The sequence shown here is derived from an EMBL/GenBank/DDBJ whole genome shotgun (WGS) entry which is preliminary data.</text>
</comment>
<evidence type="ECO:0000313" key="3">
    <source>
        <dbReference type="Proteomes" id="UP000621799"/>
    </source>
</evidence>
<dbReference type="Proteomes" id="UP000621799">
    <property type="component" value="Unassembled WGS sequence"/>
</dbReference>
<organism evidence="2 3">
    <name type="scientific">Zarconia navalis LEGE 11467</name>
    <dbReference type="NCBI Taxonomy" id="1828826"/>
    <lineage>
        <taxon>Bacteria</taxon>
        <taxon>Bacillati</taxon>
        <taxon>Cyanobacteriota</taxon>
        <taxon>Cyanophyceae</taxon>
        <taxon>Oscillatoriophycideae</taxon>
        <taxon>Oscillatoriales</taxon>
        <taxon>Oscillatoriales incertae sedis</taxon>
        <taxon>Zarconia</taxon>
        <taxon>Zarconia navalis</taxon>
    </lineage>
</organism>
<feature type="compositionally biased region" description="Basic and acidic residues" evidence="1">
    <location>
        <begin position="56"/>
        <end position="68"/>
    </location>
</feature>
<evidence type="ECO:0000313" key="2">
    <source>
        <dbReference type="EMBL" id="MBE9040949.1"/>
    </source>
</evidence>
<accession>A0A928VWQ8</accession>
<name>A0A928VWQ8_9CYAN</name>
<gene>
    <name evidence="2" type="ORF">IQ235_09170</name>
</gene>
<dbReference type="Gene3D" id="3.40.50.300">
    <property type="entry name" value="P-loop containing nucleotide triphosphate hydrolases"/>
    <property type="match status" value="1"/>
</dbReference>